<comment type="caution">
    <text evidence="2">The sequence shown here is derived from an EMBL/GenBank/DDBJ whole genome shotgun (WGS) entry which is preliminary data.</text>
</comment>
<dbReference type="Proteomes" id="UP000639338">
    <property type="component" value="Unassembled WGS sequence"/>
</dbReference>
<dbReference type="AlphaFoldDB" id="A0A835CT96"/>
<proteinExistence type="predicted"/>
<gene>
    <name evidence="2" type="ORF">HCN44_004634</name>
</gene>
<feature type="compositionally biased region" description="Acidic residues" evidence="1">
    <location>
        <begin position="10"/>
        <end position="20"/>
    </location>
</feature>
<protein>
    <submittedName>
        <fullName evidence="2">Uncharacterized protein</fullName>
    </submittedName>
</protein>
<reference evidence="2 3" key="1">
    <citation type="submission" date="2020-08" db="EMBL/GenBank/DDBJ databases">
        <title>Aphidius gifuensis genome sequencing and assembly.</title>
        <authorList>
            <person name="Du Z."/>
        </authorList>
    </citation>
    <scope>NUCLEOTIDE SEQUENCE [LARGE SCALE GENOMIC DNA]</scope>
    <source>
        <strain evidence="2">YNYX2018</strain>
        <tissue evidence="2">Adults</tissue>
    </source>
</reference>
<dbReference type="EMBL" id="JACMRX010000002">
    <property type="protein sequence ID" value="KAF7995162.1"/>
    <property type="molecule type" value="Genomic_DNA"/>
</dbReference>
<evidence type="ECO:0000313" key="3">
    <source>
        <dbReference type="Proteomes" id="UP000639338"/>
    </source>
</evidence>
<evidence type="ECO:0000256" key="1">
    <source>
        <dbReference type="SAM" id="MobiDB-lite"/>
    </source>
</evidence>
<feature type="region of interest" description="Disordered" evidence="1">
    <location>
        <begin position="85"/>
        <end position="113"/>
    </location>
</feature>
<evidence type="ECO:0000313" key="2">
    <source>
        <dbReference type="EMBL" id="KAF7995162.1"/>
    </source>
</evidence>
<organism evidence="2 3">
    <name type="scientific">Aphidius gifuensis</name>
    <name type="common">Parasitoid wasp</name>
    <dbReference type="NCBI Taxonomy" id="684658"/>
    <lineage>
        <taxon>Eukaryota</taxon>
        <taxon>Metazoa</taxon>
        <taxon>Ecdysozoa</taxon>
        <taxon>Arthropoda</taxon>
        <taxon>Hexapoda</taxon>
        <taxon>Insecta</taxon>
        <taxon>Pterygota</taxon>
        <taxon>Neoptera</taxon>
        <taxon>Endopterygota</taxon>
        <taxon>Hymenoptera</taxon>
        <taxon>Apocrita</taxon>
        <taxon>Ichneumonoidea</taxon>
        <taxon>Braconidae</taxon>
        <taxon>Aphidiinae</taxon>
        <taxon>Aphidius</taxon>
    </lineage>
</organism>
<feature type="compositionally biased region" description="Polar residues" evidence="1">
    <location>
        <begin position="85"/>
        <end position="94"/>
    </location>
</feature>
<name>A0A835CT96_APHGI</name>
<keyword evidence="3" id="KW-1185">Reference proteome</keyword>
<feature type="region of interest" description="Disordered" evidence="1">
    <location>
        <begin position="1"/>
        <end position="20"/>
    </location>
</feature>
<sequence>MPGYRHDYDSDSDFDEEESGIEAKLQNELPELTNRQIIVLERLSIYMEQHISSKSTTRRQLKNALPELTNRQIFKISRIFTSQIRSSFETTTKPPSRHTRKPTESSEEYSDED</sequence>
<accession>A0A835CT96</accession>